<proteinExistence type="predicted"/>
<name>A0AAE0I1W7_9PEZI</name>
<protein>
    <submittedName>
        <fullName evidence="1">Uncharacterized protein</fullName>
    </submittedName>
</protein>
<sequence>MESLNPYEVRKHIIEMANMCDTPQKSYNLLARRASNIDKRRHFAPARHDPLELILLTFTLLTIRRRRCLCGSPPIQIQTHAPHLLHLSLSPTPTPLPPSTKRQTDRIRNLYRRKATHCNVGYSFVSTAPDHAQPDQVRHLLVFNCSITGNLRRARCSLPFHRLFPIIVPTNPTIGALRNQPLHSFRFPLHHTRCRLWFRSIPLGIIILFLIKNNNSIFTLSLPQIILDNRSKIRYLPDRCPTNNNRPPDHRLRPSPLKLAIPSPAGPVPRTYQTVLTSRPARGGVSVRNFGRLALADVLDVVLQVAV</sequence>
<accession>A0AAE0I1W7</accession>
<gene>
    <name evidence="1" type="ORF">B0H66DRAFT_305374</name>
</gene>
<comment type="caution">
    <text evidence="1">The sequence shown here is derived from an EMBL/GenBank/DDBJ whole genome shotgun (WGS) entry which is preliminary data.</text>
</comment>
<reference evidence="1" key="1">
    <citation type="journal article" date="2023" name="Mol. Phylogenet. Evol.">
        <title>Genome-scale phylogeny and comparative genomics of the fungal order Sordariales.</title>
        <authorList>
            <person name="Hensen N."/>
            <person name="Bonometti L."/>
            <person name="Westerberg I."/>
            <person name="Brannstrom I.O."/>
            <person name="Guillou S."/>
            <person name="Cros-Aarteil S."/>
            <person name="Calhoun S."/>
            <person name="Haridas S."/>
            <person name="Kuo A."/>
            <person name="Mondo S."/>
            <person name="Pangilinan J."/>
            <person name="Riley R."/>
            <person name="LaButti K."/>
            <person name="Andreopoulos B."/>
            <person name="Lipzen A."/>
            <person name="Chen C."/>
            <person name="Yan M."/>
            <person name="Daum C."/>
            <person name="Ng V."/>
            <person name="Clum A."/>
            <person name="Steindorff A."/>
            <person name="Ohm R.A."/>
            <person name="Martin F."/>
            <person name="Silar P."/>
            <person name="Natvig D.O."/>
            <person name="Lalanne C."/>
            <person name="Gautier V."/>
            <person name="Ament-Velasquez S.L."/>
            <person name="Kruys A."/>
            <person name="Hutchinson M.I."/>
            <person name="Powell A.J."/>
            <person name="Barry K."/>
            <person name="Miller A.N."/>
            <person name="Grigoriev I.V."/>
            <person name="Debuchy R."/>
            <person name="Gladieux P."/>
            <person name="Hiltunen Thoren M."/>
            <person name="Johannesson H."/>
        </authorList>
    </citation>
    <scope>NUCLEOTIDE SEQUENCE</scope>
    <source>
        <strain evidence="1">CBS 118394</strain>
    </source>
</reference>
<dbReference type="EMBL" id="JAUEDM010000005">
    <property type="protein sequence ID" value="KAK3316769.1"/>
    <property type="molecule type" value="Genomic_DNA"/>
</dbReference>
<evidence type="ECO:0000313" key="2">
    <source>
        <dbReference type="Proteomes" id="UP001283341"/>
    </source>
</evidence>
<keyword evidence="2" id="KW-1185">Reference proteome</keyword>
<reference evidence="1" key="2">
    <citation type="submission" date="2023-06" db="EMBL/GenBank/DDBJ databases">
        <authorList>
            <consortium name="Lawrence Berkeley National Laboratory"/>
            <person name="Haridas S."/>
            <person name="Hensen N."/>
            <person name="Bonometti L."/>
            <person name="Westerberg I."/>
            <person name="Brannstrom I.O."/>
            <person name="Guillou S."/>
            <person name="Cros-Aarteil S."/>
            <person name="Calhoun S."/>
            <person name="Kuo A."/>
            <person name="Mondo S."/>
            <person name="Pangilinan J."/>
            <person name="Riley R."/>
            <person name="Labutti K."/>
            <person name="Andreopoulos B."/>
            <person name="Lipzen A."/>
            <person name="Chen C."/>
            <person name="Yanf M."/>
            <person name="Daum C."/>
            <person name="Ng V."/>
            <person name="Clum A."/>
            <person name="Steindorff A."/>
            <person name="Ohm R."/>
            <person name="Martin F."/>
            <person name="Silar P."/>
            <person name="Natvig D."/>
            <person name="Lalanne C."/>
            <person name="Gautier V."/>
            <person name="Ament-Velasquez S.L."/>
            <person name="Kruys A."/>
            <person name="Hutchinson M.I."/>
            <person name="Powell A.J."/>
            <person name="Barry K."/>
            <person name="Miller A.N."/>
            <person name="Grigoriev I.V."/>
            <person name="Debuchy R."/>
            <person name="Gladieux P."/>
            <person name="Thoren M.H."/>
            <person name="Johannesson H."/>
        </authorList>
    </citation>
    <scope>NUCLEOTIDE SEQUENCE</scope>
    <source>
        <strain evidence="1">CBS 118394</strain>
    </source>
</reference>
<dbReference type="AlphaFoldDB" id="A0AAE0I1W7"/>
<organism evidence="1 2">
    <name type="scientific">Apodospora peruviana</name>
    <dbReference type="NCBI Taxonomy" id="516989"/>
    <lineage>
        <taxon>Eukaryota</taxon>
        <taxon>Fungi</taxon>
        <taxon>Dikarya</taxon>
        <taxon>Ascomycota</taxon>
        <taxon>Pezizomycotina</taxon>
        <taxon>Sordariomycetes</taxon>
        <taxon>Sordariomycetidae</taxon>
        <taxon>Sordariales</taxon>
        <taxon>Lasiosphaeriaceae</taxon>
        <taxon>Apodospora</taxon>
    </lineage>
</organism>
<dbReference type="Proteomes" id="UP001283341">
    <property type="component" value="Unassembled WGS sequence"/>
</dbReference>
<evidence type="ECO:0000313" key="1">
    <source>
        <dbReference type="EMBL" id="KAK3316769.1"/>
    </source>
</evidence>